<dbReference type="AlphaFoldDB" id="F1TFZ3"/>
<dbReference type="PANTHER" id="PTHR37299:SF4">
    <property type="entry name" value="TRANSCRIPTIONAL REGULATOR"/>
    <property type="match status" value="1"/>
</dbReference>
<feature type="domain" description="HTH LytTR-type" evidence="1">
    <location>
        <begin position="56"/>
        <end position="145"/>
    </location>
</feature>
<dbReference type="GO" id="GO:0003677">
    <property type="term" value="F:DNA binding"/>
    <property type="evidence" value="ECO:0007669"/>
    <property type="project" value="InterPro"/>
</dbReference>
<keyword evidence="3" id="KW-1185">Reference proteome</keyword>
<dbReference type="InterPro" id="IPR046947">
    <property type="entry name" value="LytR-like"/>
</dbReference>
<proteinExistence type="predicted"/>
<dbReference type="GO" id="GO:0000156">
    <property type="term" value="F:phosphorelay response regulator activity"/>
    <property type="evidence" value="ECO:0007669"/>
    <property type="project" value="InterPro"/>
</dbReference>
<reference evidence="2" key="2">
    <citation type="submission" date="2011-01" db="EMBL/GenBank/DDBJ databases">
        <title>The Non-contiguous Finished genome of Clostridium papyrosolvens.</title>
        <authorList>
            <person name="Lucas S."/>
            <person name="Copeland A."/>
            <person name="Lapidus A."/>
            <person name="Cheng J.-F."/>
            <person name="Goodwin L."/>
            <person name="Pitluck S."/>
            <person name="Misra M."/>
            <person name="Chertkov O."/>
            <person name="Detter J.C."/>
            <person name="Han C."/>
            <person name="Tapia R."/>
            <person name="Land M."/>
            <person name="Hauser L."/>
            <person name="Kyrpides N."/>
            <person name="Ivanova N."/>
            <person name="Pagani I."/>
            <person name="Mouttaki H."/>
            <person name="He Z."/>
            <person name="Zhou J."/>
            <person name="Hemme C.L."/>
            <person name="Woyke T."/>
        </authorList>
    </citation>
    <scope>NUCLEOTIDE SEQUENCE [LARGE SCALE GENOMIC DNA]</scope>
    <source>
        <strain evidence="2">DSM 2782</strain>
    </source>
</reference>
<dbReference type="PROSITE" id="PS50930">
    <property type="entry name" value="HTH_LYTTR"/>
    <property type="match status" value="1"/>
</dbReference>
<reference evidence="2" key="1">
    <citation type="submission" date="2009-07" db="EMBL/GenBank/DDBJ databases">
        <authorList>
            <consortium name="US DOE Joint Genome Institute (JGI-PGF)"/>
            <person name="Lucas S."/>
            <person name="Copeland A."/>
            <person name="Lapidus A."/>
            <person name="Glavina del Rio T."/>
            <person name="Tice H."/>
            <person name="Bruce D."/>
            <person name="Goodwin L."/>
            <person name="Pitluck S."/>
            <person name="Larimer F."/>
            <person name="Land M.L."/>
            <person name="Mouttaki H."/>
            <person name="He Z."/>
            <person name="Zhou J."/>
            <person name="Hemme C.L."/>
        </authorList>
    </citation>
    <scope>NUCLEOTIDE SEQUENCE</scope>
    <source>
        <strain evidence="2">DSM 2782</strain>
    </source>
</reference>
<dbReference type="OrthoDB" id="9808614at2"/>
<dbReference type="Proteomes" id="UP000003860">
    <property type="component" value="Unassembled WGS sequence"/>
</dbReference>
<dbReference type="eggNOG" id="COG3279">
    <property type="taxonomic scope" value="Bacteria"/>
</dbReference>
<protein>
    <submittedName>
        <fullName evidence="2">Response regulator receiver protein</fullName>
    </submittedName>
</protein>
<dbReference type="PANTHER" id="PTHR37299">
    <property type="entry name" value="TRANSCRIPTIONAL REGULATOR-RELATED"/>
    <property type="match status" value="1"/>
</dbReference>
<dbReference type="SMART" id="SM00850">
    <property type="entry name" value="LytTR"/>
    <property type="match status" value="1"/>
</dbReference>
<gene>
    <name evidence="2" type="ORF">Cpap_0994</name>
</gene>
<sequence>MKVSVQEIEQNRSEQVVIQCYRITDKVNSIISFIKSTDTSLVGYENEKMVELFLTEIFYVEAVDNRVFAYTENKTYQLRVKLYEFEETSKFMRFFRCSKSMVINLMKVDSVYPIFNGRFSAKLFNGEEIIISRRYVSELKNLLGGGEA</sequence>
<evidence type="ECO:0000313" key="2">
    <source>
        <dbReference type="EMBL" id="EGD46612.1"/>
    </source>
</evidence>
<comment type="caution">
    <text evidence="2">The sequence shown here is derived from an EMBL/GenBank/DDBJ whole genome shotgun (WGS) entry which is preliminary data.</text>
</comment>
<dbReference type="Pfam" id="PF04397">
    <property type="entry name" value="LytTR"/>
    <property type="match status" value="1"/>
</dbReference>
<evidence type="ECO:0000259" key="1">
    <source>
        <dbReference type="PROSITE" id="PS50930"/>
    </source>
</evidence>
<name>F1TFZ3_9FIRM</name>
<evidence type="ECO:0000313" key="3">
    <source>
        <dbReference type="Proteomes" id="UP000003860"/>
    </source>
</evidence>
<dbReference type="STRING" id="588581.Cpap_0994"/>
<dbReference type="Gene3D" id="2.40.50.1020">
    <property type="entry name" value="LytTr DNA-binding domain"/>
    <property type="match status" value="1"/>
</dbReference>
<accession>F1TFZ3</accession>
<organism evidence="2 3">
    <name type="scientific">Ruminiclostridium papyrosolvens DSM 2782</name>
    <dbReference type="NCBI Taxonomy" id="588581"/>
    <lineage>
        <taxon>Bacteria</taxon>
        <taxon>Bacillati</taxon>
        <taxon>Bacillota</taxon>
        <taxon>Clostridia</taxon>
        <taxon>Eubacteriales</taxon>
        <taxon>Oscillospiraceae</taxon>
        <taxon>Ruminiclostridium</taxon>
    </lineage>
</organism>
<dbReference type="InterPro" id="IPR007492">
    <property type="entry name" value="LytTR_DNA-bd_dom"/>
</dbReference>
<dbReference type="RefSeq" id="WP_004621002.1">
    <property type="nucleotide sequence ID" value="NZ_ACXX02000012.1"/>
</dbReference>
<dbReference type="EMBL" id="ACXX02000012">
    <property type="protein sequence ID" value="EGD46612.1"/>
    <property type="molecule type" value="Genomic_DNA"/>
</dbReference>